<dbReference type="InterPro" id="IPR004147">
    <property type="entry name" value="ABC1_dom"/>
</dbReference>
<evidence type="ECO:0000313" key="7">
    <source>
        <dbReference type="Proteomes" id="UP000238296"/>
    </source>
</evidence>
<gene>
    <name evidence="6" type="primary">ubiB_4</name>
    <name evidence="6" type="ORF">C1Y40_03487</name>
</gene>
<dbReference type="Gene3D" id="1.10.510.10">
    <property type="entry name" value="Transferase(Phosphotransferase) domain 1"/>
    <property type="match status" value="1"/>
</dbReference>
<evidence type="ECO:0000313" key="6">
    <source>
        <dbReference type="EMBL" id="PQM46342.1"/>
    </source>
</evidence>
<comment type="similarity">
    <text evidence="1">Belongs to the protein kinase superfamily. ADCK protein kinase family.</text>
</comment>
<name>A0A2S8BI44_9MYCO</name>
<dbReference type="PANTHER" id="PTHR43851:SF3">
    <property type="entry name" value="COENZYME Q8"/>
    <property type="match status" value="1"/>
</dbReference>
<dbReference type="InterPro" id="IPR034646">
    <property type="entry name" value="ADCK3_dom"/>
</dbReference>
<comment type="caution">
    <text evidence="6">The sequence shown here is derived from an EMBL/GenBank/DDBJ whole genome shotgun (WGS) entry which is preliminary data.</text>
</comment>
<dbReference type="CDD" id="cd13970">
    <property type="entry name" value="ABC1_ADCK3"/>
    <property type="match status" value="1"/>
</dbReference>
<dbReference type="GO" id="GO:0005524">
    <property type="term" value="F:ATP binding"/>
    <property type="evidence" value="ECO:0007669"/>
    <property type="project" value="UniProtKB-KW"/>
</dbReference>
<organism evidence="6 7">
    <name type="scientific">Mycobacterium talmoniae</name>
    <dbReference type="NCBI Taxonomy" id="1858794"/>
    <lineage>
        <taxon>Bacteria</taxon>
        <taxon>Bacillati</taxon>
        <taxon>Actinomycetota</taxon>
        <taxon>Actinomycetes</taxon>
        <taxon>Mycobacteriales</taxon>
        <taxon>Mycobacteriaceae</taxon>
        <taxon>Mycobacterium</taxon>
    </lineage>
</organism>
<dbReference type="EMBL" id="PPEA01000510">
    <property type="protein sequence ID" value="PQM46342.1"/>
    <property type="molecule type" value="Genomic_DNA"/>
</dbReference>
<evidence type="ECO:0000256" key="1">
    <source>
        <dbReference type="ARBA" id="ARBA00009670"/>
    </source>
</evidence>
<keyword evidence="3" id="KW-0547">Nucleotide-binding</keyword>
<feature type="domain" description="Protein kinase" evidence="5">
    <location>
        <begin position="126"/>
        <end position="455"/>
    </location>
</feature>
<evidence type="ECO:0000256" key="4">
    <source>
        <dbReference type="ARBA" id="ARBA00022840"/>
    </source>
</evidence>
<reference evidence="6 7" key="1">
    <citation type="journal article" date="2017" name="Int. J. Syst. Evol. Microbiol.">
        <title>Mycobacterium talmoniae sp. nov., a slowly growing mycobacterium isolated from human respiratory samples.</title>
        <authorList>
            <person name="Davidson R.M."/>
            <person name="DeGroote M.A."/>
            <person name="Marola J.L."/>
            <person name="Buss S."/>
            <person name="Jones V."/>
            <person name="McNeil M.R."/>
            <person name="Freifeld A.G."/>
            <person name="Elaine Epperson L."/>
            <person name="Hasan N.A."/>
            <person name="Jackson M."/>
            <person name="Iwen P.C."/>
            <person name="Salfinger M."/>
            <person name="Strong M."/>
        </authorList>
    </citation>
    <scope>NUCLEOTIDE SEQUENCE [LARGE SCALE GENOMIC DNA]</scope>
    <source>
        <strain evidence="6 7">ATCC BAA-2683</strain>
    </source>
</reference>
<dbReference type="Proteomes" id="UP000238296">
    <property type="component" value="Unassembled WGS sequence"/>
</dbReference>
<dbReference type="InterPro" id="IPR000719">
    <property type="entry name" value="Prot_kinase_dom"/>
</dbReference>
<dbReference type="PROSITE" id="PS50011">
    <property type="entry name" value="PROTEIN_KINASE_DOM"/>
    <property type="match status" value="1"/>
</dbReference>
<protein>
    <recommendedName>
        <fullName evidence="5">Protein kinase domain-containing protein</fullName>
    </recommendedName>
</protein>
<evidence type="ECO:0000256" key="3">
    <source>
        <dbReference type="ARBA" id="ARBA00022741"/>
    </source>
</evidence>
<proteinExistence type="inferred from homology"/>
<dbReference type="GO" id="GO:0004672">
    <property type="term" value="F:protein kinase activity"/>
    <property type="evidence" value="ECO:0007669"/>
    <property type="project" value="InterPro"/>
</dbReference>
<dbReference type="AlphaFoldDB" id="A0A2S8BI44"/>
<dbReference type="SUPFAM" id="SSF56112">
    <property type="entry name" value="Protein kinase-like (PK-like)"/>
    <property type="match status" value="1"/>
</dbReference>
<keyword evidence="2 6" id="KW-0808">Transferase</keyword>
<accession>A0A2S8BI44</accession>
<evidence type="ECO:0000256" key="2">
    <source>
        <dbReference type="ARBA" id="ARBA00022679"/>
    </source>
</evidence>
<evidence type="ECO:0000259" key="5">
    <source>
        <dbReference type="PROSITE" id="PS50011"/>
    </source>
</evidence>
<dbReference type="PANTHER" id="PTHR43851">
    <property type="match status" value="1"/>
</dbReference>
<keyword evidence="4" id="KW-0067">ATP-binding</keyword>
<dbReference type="Pfam" id="PF03109">
    <property type="entry name" value="ABC1"/>
    <property type="match status" value="1"/>
</dbReference>
<dbReference type="InterPro" id="IPR011009">
    <property type="entry name" value="Kinase-like_dom_sf"/>
</dbReference>
<sequence length="455" mass="51064">MDRIPRGRLSRGSKLGRLAAKRAVSGAGLRLAMIGRSEDAKAVLAERATITAADNLFAVLGSMKGAAMKLGQALSLFDVDLVPESHRERFRQKLAALRDQAPKEPFSTMRGVIEADLGPLSRVFSDFDEDPIAAASIGQVYRARLRDGREVAVKVQYPGVQQAVEADMRNLALLIKLWRSSWPAANTAMLEEFSRNIENELDYLTEARTQHHVAQQFRGHPMIRVPDSVVEYSTPRVLVTEFVHGVCFDQIRGLPADERNRIGELIHRFYIGSLFCHNEFCGDPHPGNVLLGSDGKVEFVDFGLYHRMDPANVEFERKYLRAAAEGKAEELYRLMVDRGVVDANSAVTPQECLDYFLAVGAWHMLDEEIAITPEMATAAIVMAIDPRAVEFTDMKRQMLPPEHLFSRRAEFLTFGILGHLEVTNNWHRIAREWLYGDPPHTDLGREIADWQASIS</sequence>
<dbReference type="InterPro" id="IPR051409">
    <property type="entry name" value="Atypical_kinase_ADCK"/>
</dbReference>